<feature type="region of interest" description="Disordered" evidence="1">
    <location>
        <begin position="1"/>
        <end position="25"/>
    </location>
</feature>
<organism evidence="2 3">
    <name type="scientific">Streptomyces bluensis</name>
    <dbReference type="NCBI Taxonomy" id="33897"/>
    <lineage>
        <taxon>Bacteria</taxon>
        <taxon>Bacillati</taxon>
        <taxon>Actinomycetota</taxon>
        <taxon>Actinomycetes</taxon>
        <taxon>Kitasatosporales</taxon>
        <taxon>Streptomycetaceae</taxon>
        <taxon>Streptomyces</taxon>
    </lineage>
</organism>
<dbReference type="EMBL" id="JBIAWJ010000012">
    <property type="protein sequence ID" value="MFF4524213.1"/>
    <property type="molecule type" value="Genomic_DNA"/>
</dbReference>
<evidence type="ECO:0000313" key="3">
    <source>
        <dbReference type="Proteomes" id="UP001602058"/>
    </source>
</evidence>
<gene>
    <name evidence="2" type="ORF">ACFY1D_22760</name>
</gene>
<evidence type="ECO:0000313" key="2">
    <source>
        <dbReference type="EMBL" id="MFF4524213.1"/>
    </source>
</evidence>
<reference evidence="2 3" key="1">
    <citation type="submission" date="2024-10" db="EMBL/GenBank/DDBJ databases">
        <title>The Natural Products Discovery Center: Release of the First 8490 Sequenced Strains for Exploring Actinobacteria Biosynthetic Diversity.</title>
        <authorList>
            <person name="Kalkreuter E."/>
            <person name="Kautsar S.A."/>
            <person name="Yang D."/>
            <person name="Bader C.D."/>
            <person name="Teijaro C.N."/>
            <person name="Fluegel L."/>
            <person name="Davis C.M."/>
            <person name="Simpson J.R."/>
            <person name="Lauterbach L."/>
            <person name="Steele A.D."/>
            <person name="Gui C."/>
            <person name="Meng S."/>
            <person name="Li G."/>
            <person name="Viehrig K."/>
            <person name="Ye F."/>
            <person name="Su P."/>
            <person name="Kiefer A.F."/>
            <person name="Nichols A."/>
            <person name="Cepeda A.J."/>
            <person name="Yan W."/>
            <person name="Fan B."/>
            <person name="Jiang Y."/>
            <person name="Adhikari A."/>
            <person name="Zheng C.-J."/>
            <person name="Schuster L."/>
            <person name="Cowan T.M."/>
            <person name="Smanski M.J."/>
            <person name="Chevrette M.G."/>
            <person name="De Carvalho L.P.S."/>
            <person name="Shen B."/>
        </authorList>
    </citation>
    <scope>NUCLEOTIDE SEQUENCE [LARGE SCALE GENOMIC DNA]</scope>
    <source>
        <strain evidence="2 3">NPDC001390</strain>
    </source>
</reference>
<accession>A0ABW6ULC9</accession>
<sequence length="72" mass="7678">MSAATFSPIPSRHGPPSGATAVDDGHHHRHWLGDAVRAIKVFVGAAFEVAVLGEYTDEAGVRRHGGTARFRD</sequence>
<comment type="caution">
    <text evidence="2">The sequence shown here is derived from an EMBL/GenBank/DDBJ whole genome shotgun (WGS) entry which is preliminary data.</text>
</comment>
<dbReference type="Proteomes" id="UP001602058">
    <property type="component" value="Unassembled WGS sequence"/>
</dbReference>
<dbReference type="RefSeq" id="WP_387888856.1">
    <property type="nucleotide sequence ID" value="NZ_JBIAWJ010000012.1"/>
</dbReference>
<protein>
    <submittedName>
        <fullName evidence="2">Uncharacterized protein</fullName>
    </submittedName>
</protein>
<keyword evidence="3" id="KW-1185">Reference proteome</keyword>
<name>A0ABW6ULC9_9ACTN</name>
<evidence type="ECO:0000256" key="1">
    <source>
        <dbReference type="SAM" id="MobiDB-lite"/>
    </source>
</evidence>
<proteinExistence type="predicted"/>